<dbReference type="RefSeq" id="WP_090829417.1">
    <property type="nucleotide sequence ID" value="NZ_FOBH01000014.1"/>
</dbReference>
<evidence type="ECO:0000313" key="3">
    <source>
        <dbReference type="EMBL" id="SEL53333.1"/>
    </source>
</evidence>
<feature type="signal peptide" evidence="1">
    <location>
        <begin position="1"/>
        <end position="28"/>
    </location>
</feature>
<feature type="domain" description="Ice-binding protein C-terminal" evidence="2">
    <location>
        <begin position="240"/>
        <end position="263"/>
    </location>
</feature>
<evidence type="ECO:0000313" key="4">
    <source>
        <dbReference type="Proteomes" id="UP000198620"/>
    </source>
</evidence>
<keyword evidence="4" id="KW-1185">Reference proteome</keyword>
<dbReference type="Pfam" id="PF07589">
    <property type="entry name" value="PEP-CTERM"/>
    <property type="match status" value="1"/>
</dbReference>
<accession>A0A1H7QZG3</accession>
<evidence type="ECO:0000259" key="2">
    <source>
        <dbReference type="Pfam" id="PF07589"/>
    </source>
</evidence>
<dbReference type="NCBIfam" id="TIGR02595">
    <property type="entry name" value="PEP_CTERM"/>
    <property type="match status" value="1"/>
</dbReference>
<organism evidence="3 4">
    <name type="scientific">Nitrosovibrio tenuis</name>
    <dbReference type="NCBI Taxonomy" id="1233"/>
    <lineage>
        <taxon>Bacteria</taxon>
        <taxon>Pseudomonadati</taxon>
        <taxon>Pseudomonadota</taxon>
        <taxon>Betaproteobacteria</taxon>
        <taxon>Nitrosomonadales</taxon>
        <taxon>Nitrosomonadaceae</taxon>
        <taxon>Nitrosovibrio</taxon>
    </lineage>
</organism>
<dbReference type="InterPro" id="IPR013424">
    <property type="entry name" value="Ice-binding_C"/>
</dbReference>
<gene>
    <name evidence="3" type="ORF">SAMN05216387_11425</name>
</gene>
<name>A0A1H7QZG3_9PROT</name>
<dbReference type="EMBL" id="FOBH01000014">
    <property type="protein sequence ID" value="SEL53333.1"/>
    <property type="molecule type" value="Genomic_DNA"/>
</dbReference>
<protein>
    <submittedName>
        <fullName evidence="3">PEP-CTERM protein-sorting domain-containing protein</fullName>
    </submittedName>
</protein>
<keyword evidence="1" id="KW-0732">Signal</keyword>
<feature type="chain" id="PRO_5011639852" evidence="1">
    <location>
        <begin position="29"/>
        <end position="270"/>
    </location>
</feature>
<proteinExistence type="predicted"/>
<dbReference type="AlphaFoldDB" id="A0A1H7QZG3"/>
<evidence type="ECO:0000256" key="1">
    <source>
        <dbReference type="SAM" id="SignalP"/>
    </source>
</evidence>
<sequence length="270" mass="27752">MNNLIKSGLPVVACAIAIGSGFSQSLFAADIVNPVTATATIDWSKLQLSVTGISGVTPTVTFSGQNTSLSSYAASPGLYENNSKSVNNWTATAEANADAGTTYANALASPLSFSGTANAMEDGTTYSSGSRDENFSFSGPGVLTVTVPYTISLTGATTGCYYCYSYDHASVNGTASFQNFANNGSSYSNSGVSYTLDNNYGRTSPQMQSGTLVFGVFANGAGSGSLHINFDLSANSPVSAVPEPESYAMLLAGLGLMGAIARRPRGERRG</sequence>
<reference evidence="3 4" key="1">
    <citation type="submission" date="2016-10" db="EMBL/GenBank/DDBJ databases">
        <authorList>
            <person name="de Groot N.N."/>
        </authorList>
    </citation>
    <scope>NUCLEOTIDE SEQUENCE [LARGE SCALE GENOMIC DNA]</scope>
    <source>
        <strain evidence="3 4">Nv1</strain>
    </source>
</reference>
<dbReference type="Proteomes" id="UP000198620">
    <property type="component" value="Unassembled WGS sequence"/>
</dbReference>